<proteinExistence type="predicted"/>
<feature type="region of interest" description="Disordered" evidence="1">
    <location>
        <begin position="165"/>
        <end position="281"/>
    </location>
</feature>
<evidence type="ECO:0000313" key="2">
    <source>
        <dbReference type="EMBL" id="MQM00157.1"/>
    </source>
</evidence>
<organism evidence="2 3">
    <name type="scientific">Colocasia esculenta</name>
    <name type="common">Wild taro</name>
    <name type="synonym">Arum esculentum</name>
    <dbReference type="NCBI Taxonomy" id="4460"/>
    <lineage>
        <taxon>Eukaryota</taxon>
        <taxon>Viridiplantae</taxon>
        <taxon>Streptophyta</taxon>
        <taxon>Embryophyta</taxon>
        <taxon>Tracheophyta</taxon>
        <taxon>Spermatophyta</taxon>
        <taxon>Magnoliopsida</taxon>
        <taxon>Liliopsida</taxon>
        <taxon>Araceae</taxon>
        <taxon>Aroideae</taxon>
        <taxon>Colocasieae</taxon>
        <taxon>Colocasia</taxon>
    </lineage>
</organism>
<feature type="compositionally biased region" description="Polar residues" evidence="1">
    <location>
        <begin position="171"/>
        <end position="185"/>
    </location>
</feature>
<dbReference type="EMBL" id="NMUH01002467">
    <property type="protein sequence ID" value="MQM00157.1"/>
    <property type="molecule type" value="Genomic_DNA"/>
</dbReference>
<dbReference type="SUPFAM" id="SSF53098">
    <property type="entry name" value="Ribonuclease H-like"/>
    <property type="match status" value="1"/>
</dbReference>
<keyword evidence="3" id="KW-1185">Reference proteome</keyword>
<reference evidence="2" key="1">
    <citation type="submission" date="2017-07" db="EMBL/GenBank/DDBJ databases">
        <title>Taro Niue Genome Assembly and Annotation.</title>
        <authorList>
            <person name="Atibalentja N."/>
            <person name="Keating K."/>
            <person name="Fields C.J."/>
        </authorList>
    </citation>
    <scope>NUCLEOTIDE SEQUENCE</scope>
    <source>
        <strain evidence="2">Niue_2</strain>
        <tissue evidence="2">Leaf</tissue>
    </source>
</reference>
<feature type="compositionally biased region" description="Basic residues" evidence="1">
    <location>
        <begin position="188"/>
        <end position="199"/>
    </location>
</feature>
<dbReference type="Proteomes" id="UP000652761">
    <property type="component" value="Unassembled WGS sequence"/>
</dbReference>
<evidence type="ECO:0000313" key="3">
    <source>
        <dbReference type="Proteomes" id="UP000652761"/>
    </source>
</evidence>
<dbReference type="OrthoDB" id="2012664at2759"/>
<accession>A0A843VYJ5</accession>
<feature type="compositionally biased region" description="Basic and acidic residues" evidence="1">
    <location>
        <begin position="200"/>
        <end position="217"/>
    </location>
</feature>
<dbReference type="AlphaFoldDB" id="A0A843VYJ5"/>
<name>A0A843VYJ5_COLES</name>
<sequence>MVDGDDKNDMGYLYETMDRAKENLRERNPKTYRKWWTIIDKRWEMTLHHDLHAAGYFFNPRFQYKDNVHNDGEVIRGTMNVITRLARTMNERLDAMVERYRIKLGIYGGYDMRCAAQRLTPGVDELLNEEHPLHAWVETRAEEEIPELHPDDRLVQACAEDVELEEHDTKLSLSQPEFRRSTSQLDPKRKKDKGKKKAKSNKERRTEEPRRKSKEGAEDSPEESQETHIGEPFSEAPPLPPQLARLYEAEQKHYQRRKKIHNKGKVMRDSVGGQQKKKKKM</sequence>
<dbReference type="InterPro" id="IPR012337">
    <property type="entry name" value="RNaseH-like_sf"/>
</dbReference>
<feature type="compositionally biased region" description="Basic residues" evidence="1">
    <location>
        <begin position="254"/>
        <end position="265"/>
    </location>
</feature>
<evidence type="ECO:0000256" key="1">
    <source>
        <dbReference type="SAM" id="MobiDB-lite"/>
    </source>
</evidence>
<comment type="caution">
    <text evidence="2">The sequence shown here is derived from an EMBL/GenBank/DDBJ whole genome shotgun (WGS) entry which is preliminary data.</text>
</comment>
<gene>
    <name evidence="2" type="ORF">Taro_032894</name>
</gene>
<protein>
    <submittedName>
        <fullName evidence="2">Uncharacterized protein</fullName>
    </submittedName>
</protein>